<name>A0ABD5V6K0_9EURY</name>
<evidence type="ECO:0000313" key="4">
    <source>
        <dbReference type="EMBL" id="MFC6905137.1"/>
    </source>
</evidence>
<dbReference type="InterPro" id="IPR047792">
    <property type="entry name" value="Hvo_1808-like"/>
</dbReference>
<dbReference type="RefSeq" id="WP_340603648.1">
    <property type="nucleotide sequence ID" value="NZ_JBBMXV010000002.1"/>
</dbReference>
<dbReference type="NCBIfam" id="NF038145">
    <property type="entry name" value="Hvo_1808_fam"/>
    <property type="match status" value="1"/>
</dbReference>
<dbReference type="AlphaFoldDB" id="A0ABD5V6K0"/>
<evidence type="ECO:0000256" key="3">
    <source>
        <dbReference type="SAM" id="Phobius"/>
    </source>
</evidence>
<feature type="compositionally biased region" description="Acidic residues" evidence="2">
    <location>
        <begin position="468"/>
        <end position="492"/>
    </location>
</feature>
<feature type="transmembrane region" description="Helical" evidence="3">
    <location>
        <begin position="495"/>
        <end position="515"/>
    </location>
</feature>
<keyword evidence="1" id="KW-0732">Signal</keyword>
<dbReference type="GO" id="GO:0030115">
    <property type="term" value="C:S-layer"/>
    <property type="evidence" value="ECO:0007669"/>
    <property type="project" value="UniProtKB-SubCell"/>
</dbReference>
<evidence type="ECO:0000256" key="2">
    <source>
        <dbReference type="SAM" id="MobiDB-lite"/>
    </source>
</evidence>
<gene>
    <name evidence="4" type="ORF">ACFQGH_07995</name>
</gene>
<accession>A0ABD5V6K0</accession>
<dbReference type="Proteomes" id="UP001596312">
    <property type="component" value="Unassembled WGS sequence"/>
</dbReference>
<keyword evidence="3" id="KW-0812">Transmembrane</keyword>
<dbReference type="InterPro" id="IPR026371">
    <property type="entry name" value="PGF_CTERM"/>
</dbReference>
<organism evidence="4 5">
    <name type="scientific">Halalkalicoccus tibetensis</name>
    <dbReference type="NCBI Taxonomy" id="175632"/>
    <lineage>
        <taxon>Archaea</taxon>
        <taxon>Methanobacteriati</taxon>
        <taxon>Methanobacteriota</taxon>
        <taxon>Stenosarchaea group</taxon>
        <taxon>Halobacteria</taxon>
        <taxon>Halobacteriales</taxon>
        <taxon>Halococcaceae</taxon>
        <taxon>Halalkalicoccus</taxon>
    </lineage>
</organism>
<keyword evidence="3" id="KW-0472">Membrane</keyword>
<protein>
    <submittedName>
        <fullName evidence="4">Hvo_1808 family surface protein</fullName>
    </submittedName>
</protein>
<evidence type="ECO:0000256" key="1">
    <source>
        <dbReference type="ARBA" id="ARBA00022729"/>
    </source>
</evidence>
<dbReference type="NCBIfam" id="TIGR04126">
    <property type="entry name" value="PGF_CTERM"/>
    <property type="match status" value="1"/>
</dbReference>
<feature type="region of interest" description="Disordered" evidence="2">
    <location>
        <begin position="454"/>
        <end position="496"/>
    </location>
</feature>
<reference evidence="4 5" key="1">
    <citation type="journal article" date="2019" name="Int. J. Syst. Evol. Microbiol.">
        <title>The Global Catalogue of Microorganisms (GCM) 10K type strain sequencing project: providing services to taxonomists for standard genome sequencing and annotation.</title>
        <authorList>
            <consortium name="The Broad Institute Genomics Platform"/>
            <consortium name="The Broad Institute Genome Sequencing Center for Infectious Disease"/>
            <person name="Wu L."/>
            <person name="Ma J."/>
        </authorList>
    </citation>
    <scope>NUCLEOTIDE SEQUENCE [LARGE SCALE GENOMIC DNA]</scope>
    <source>
        <strain evidence="4 5">CGMCC 1.3240</strain>
    </source>
</reference>
<proteinExistence type="predicted"/>
<keyword evidence="5" id="KW-1185">Reference proteome</keyword>
<sequence>MRRPAVLLVALAFCLLAAGSVAPLAPTPVEPASAQAHWNEYEPDDELGLGADDELTDEELEAVVERSMVRVEEVRDVEFDERPPVTVVTREEFREEYAGMGVDPTEEQAAFENARLQALFLVGGDEDAADVQAENLDASVAGFYSSATGEIVLVSEGEQARVNEITLAHELFHAYQDDEWGIAEYDRTTQDGSGADLGLIEGDAVYVETLYAERCEADWECVIPEGAEPGADEGDGPEQPANVGLLVLEFFPYDAGPAFIEHVHEQGGWDAVDALYDEPPATAEQVIDPDAYPDEEPREVTIEDSHSGDWERIEPEGGPDHDRMGMAAITTMFANPLYDSGGQDWVLPADDWFAYEGTEPPAYGAFDYGSEYATGWDGDRLHAYADGDELGYVWTLAWEGPEDAETFAGGFDDLIEYWGGERAEDDTYVVDDGGYEGAYHVSVEDDTVTITHAPDVDSLAEVSADAEPGTDEGAPETDEDAEPDADEDDAGSEELPGFGVGAALAALAIAVALLVRRR</sequence>
<evidence type="ECO:0000313" key="5">
    <source>
        <dbReference type="Proteomes" id="UP001596312"/>
    </source>
</evidence>
<dbReference type="GO" id="GO:0005886">
    <property type="term" value="C:plasma membrane"/>
    <property type="evidence" value="ECO:0007669"/>
    <property type="project" value="UniProtKB-SubCell"/>
</dbReference>
<comment type="caution">
    <text evidence="4">The sequence shown here is derived from an EMBL/GenBank/DDBJ whole genome shotgun (WGS) entry which is preliminary data.</text>
</comment>
<keyword evidence="3" id="KW-1133">Transmembrane helix</keyword>
<dbReference type="EMBL" id="JBHSXQ010000002">
    <property type="protein sequence ID" value="MFC6905137.1"/>
    <property type="molecule type" value="Genomic_DNA"/>
</dbReference>
<feature type="region of interest" description="Disordered" evidence="2">
    <location>
        <begin position="299"/>
        <end position="321"/>
    </location>
</feature>